<evidence type="ECO:0000256" key="7">
    <source>
        <dbReference type="ARBA" id="ARBA00022771"/>
    </source>
</evidence>
<evidence type="ECO:0000256" key="10">
    <source>
        <dbReference type="ARBA" id="ARBA00023242"/>
    </source>
</evidence>
<evidence type="ECO:0000256" key="9">
    <source>
        <dbReference type="ARBA" id="ARBA00022833"/>
    </source>
</evidence>
<keyword evidence="7 11" id="KW-0863">Zinc-finger</keyword>
<dbReference type="SMART" id="SM00184">
    <property type="entry name" value="RING"/>
    <property type="match status" value="1"/>
</dbReference>
<dbReference type="AlphaFoldDB" id="A0A1S3D7G7"/>
<dbReference type="GO" id="GO:0006302">
    <property type="term" value="P:double-strand break repair"/>
    <property type="evidence" value="ECO:0007669"/>
    <property type="project" value="TreeGrafter"/>
</dbReference>
<dbReference type="GO" id="GO:0035861">
    <property type="term" value="C:site of double-strand break"/>
    <property type="evidence" value="ECO:0007669"/>
    <property type="project" value="TreeGrafter"/>
</dbReference>
<keyword evidence="15" id="KW-1185">Reference proteome</keyword>
<keyword evidence="4" id="KW-0808">Transferase</keyword>
<evidence type="ECO:0000256" key="4">
    <source>
        <dbReference type="ARBA" id="ARBA00022679"/>
    </source>
</evidence>
<dbReference type="EC" id="2.3.2.27" evidence="3"/>
<comment type="subcellular location">
    <subcellularLocation>
        <location evidence="2">Nucleus</location>
    </subcellularLocation>
</comment>
<keyword evidence="9" id="KW-0862">Zinc</keyword>
<dbReference type="GO" id="GO:0031491">
    <property type="term" value="F:nucleosome binding"/>
    <property type="evidence" value="ECO:0007669"/>
    <property type="project" value="TreeGrafter"/>
</dbReference>
<keyword evidence="10" id="KW-0539">Nucleus</keyword>
<protein>
    <recommendedName>
        <fullName evidence="3">RING-type E3 ubiquitin transferase</fullName>
        <ecNumber evidence="3">2.3.2.27</ecNumber>
    </recommendedName>
</protein>
<dbReference type="PROSITE" id="PS50089">
    <property type="entry name" value="ZF_RING_2"/>
    <property type="match status" value="1"/>
</dbReference>
<evidence type="ECO:0000256" key="11">
    <source>
        <dbReference type="PROSITE-ProRule" id="PRU00175"/>
    </source>
</evidence>
<dbReference type="GO" id="GO:0005634">
    <property type="term" value="C:nucleus"/>
    <property type="evidence" value="ECO:0007669"/>
    <property type="project" value="UniProtKB-SubCell"/>
</dbReference>
<dbReference type="PROSITE" id="PS00518">
    <property type="entry name" value="ZF_RING_1"/>
    <property type="match status" value="1"/>
</dbReference>
<dbReference type="OMA" id="QFASEEC"/>
<dbReference type="PANTHER" id="PTHR23328">
    <property type="entry name" value="RING-TYPE DOMAIN-CONTAINING PROTEIN"/>
    <property type="match status" value="1"/>
</dbReference>
<reference evidence="16" key="1">
    <citation type="submission" date="2025-08" db="UniProtKB">
        <authorList>
            <consortium name="RefSeq"/>
        </authorList>
    </citation>
    <scope>IDENTIFICATION</scope>
</reference>
<keyword evidence="5" id="KW-0479">Metal-binding</keyword>
<dbReference type="GeneID" id="103512136"/>
<evidence type="ECO:0000313" key="15">
    <source>
        <dbReference type="Proteomes" id="UP000079169"/>
    </source>
</evidence>
<evidence type="ECO:0000259" key="14">
    <source>
        <dbReference type="PROSITE" id="PS50089"/>
    </source>
</evidence>
<name>A0A1S3D7G7_DIACI</name>
<gene>
    <name evidence="16" type="primary">LOC103512136</name>
</gene>
<dbReference type="Proteomes" id="UP000079169">
    <property type="component" value="Unplaced"/>
</dbReference>
<evidence type="ECO:0000256" key="5">
    <source>
        <dbReference type="ARBA" id="ARBA00022723"/>
    </source>
</evidence>
<evidence type="ECO:0000256" key="1">
    <source>
        <dbReference type="ARBA" id="ARBA00000900"/>
    </source>
</evidence>
<evidence type="ECO:0000256" key="12">
    <source>
        <dbReference type="SAM" id="Coils"/>
    </source>
</evidence>
<proteinExistence type="predicted"/>
<dbReference type="GO" id="GO:0008270">
    <property type="term" value="F:zinc ion binding"/>
    <property type="evidence" value="ECO:0007669"/>
    <property type="project" value="UniProtKB-KW"/>
</dbReference>
<feature type="compositionally biased region" description="Polar residues" evidence="13">
    <location>
        <begin position="241"/>
        <end position="264"/>
    </location>
</feature>
<evidence type="ECO:0000313" key="16">
    <source>
        <dbReference type="RefSeq" id="XP_008475113.1"/>
    </source>
</evidence>
<sequence length="264" mass="30752">MDNEDCNSNNTLTPDSVLCLVCQGILIKPIKLPCNHHVCLECLQRICDNSNLSCPMCRKRLSIWLRRNKDFSLLIDENLWNQIQKYYKKEVDQKLFDQDDGVWENLILNPTTHRQMYTPGELKAEYTKYIEKLEAERKLKELEEQEKSLQLIRQLEKEEEEKRKAEEAQRLLLEKQDEEYAKSLLEMETLSPPHDTPKTRSQAKASSAKRTETRSKRKSTNSADASRSKNQFGPIDVFCIRSNSPSMFSPQQPSTSGHNQQVMN</sequence>
<evidence type="ECO:0000256" key="3">
    <source>
        <dbReference type="ARBA" id="ARBA00012483"/>
    </source>
</evidence>
<dbReference type="KEGG" id="dci:103512136"/>
<dbReference type="GO" id="GO:0061630">
    <property type="term" value="F:ubiquitin protein ligase activity"/>
    <property type="evidence" value="ECO:0007669"/>
    <property type="project" value="UniProtKB-EC"/>
</dbReference>
<accession>A0A1S3D7G7</accession>
<dbReference type="RefSeq" id="XP_008475113.1">
    <property type="nucleotide sequence ID" value="XM_008476891.2"/>
</dbReference>
<dbReference type="PANTHER" id="PTHR23328:SF0">
    <property type="entry name" value="RING-TYPE DOMAIN-CONTAINING PROTEIN"/>
    <property type="match status" value="1"/>
</dbReference>
<keyword evidence="12" id="KW-0175">Coiled coil</keyword>
<dbReference type="InterPro" id="IPR017907">
    <property type="entry name" value="Znf_RING_CS"/>
</dbReference>
<keyword evidence="6" id="KW-0227">DNA damage</keyword>
<dbReference type="PaxDb" id="121845-A0A1S3D7G7"/>
<dbReference type="InterPro" id="IPR051657">
    <property type="entry name" value="RNF168/RNF169_E3_ubiq-ligase"/>
</dbReference>
<dbReference type="Gene3D" id="3.30.40.10">
    <property type="entry name" value="Zinc/RING finger domain, C3HC4 (zinc finger)"/>
    <property type="match status" value="1"/>
</dbReference>
<keyword evidence="8" id="KW-0833">Ubl conjugation pathway</keyword>
<dbReference type="Pfam" id="PF13920">
    <property type="entry name" value="zf-C3HC4_3"/>
    <property type="match status" value="1"/>
</dbReference>
<evidence type="ECO:0000256" key="13">
    <source>
        <dbReference type="SAM" id="MobiDB-lite"/>
    </source>
</evidence>
<feature type="coiled-coil region" evidence="12">
    <location>
        <begin position="123"/>
        <end position="178"/>
    </location>
</feature>
<dbReference type="CDD" id="cd22249">
    <property type="entry name" value="UDM1_RNF168_RNF169-like"/>
    <property type="match status" value="1"/>
</dbReference>
<evidence type="ECO:0000256" key="6">
    <source>
        <dbReference type="ARBA" id="ARBA00022763"/>
    </source>
</evidence>
<dbReference type="InterPro" id="IPR001841">
    <property type="entry name" value="Znf_RING"/>
</dbReference>
<organism evidence="15 16">
    <name type="scientific">Diaphorina citri</name>
    <name type="common">Asian citrus psyllid</name>
    <dbReference type="NCBI Taxonomy" id="121845"/>
    <lineage>
        <taxon>Eukaryota</taxon>
        <taxon>Metazoa</taxon>
        <taxon>Ecdysozoa</taxon>
        <taxon>Arthropoda</taxon>
        <taxon>Hexapoda</taxon>
        <taxon>Insecta</taxon>
        <taxon>Pterygota</taxon>
        <taxon>Neoptera</taxon>
        <taxon>Paraneoptera</taxon>
        <taxon>Hemiptera</taxon>
        <taxon>Sternorrhyncha</taxon>
        <taxon>Psylloidea</taxon>
        <taxon>Psyllidae</taxon>
        <taxon>Diaphorininae</taxon>
        <taxon>Diaphorina</taxon>
    </lineage>
</organism>
<comment type="catalytic activity">
    <reaction evidence="1">
        <text>S-ubiquitinyl-[E2 ubiquitin-conjugating enzyme]-L-cysteine + [acceptor protein]-L-lysine = [E2 ubiquitin-conjugating enzyme]-L-cysteine + N(6)-ubiquitinyl-[acceptor protein]-L-lysine.</text>
        <dbReference type="EC" id="2.3.2.27"/>
    </reaction>
</comment>
<evidence type="ECO:0000256" key="2">
    <source>
        <dbReference type="ARBA" id="ARBA00004123"/>
    </source>
</evidence>
<dbReference type="InterPro" id="IPR013083">
    <property type="entry name" value="Znf_RING/FYVE/PHD"/>
</dbReference>
<feature type="domain" description="RING-type" evidence="14">
    <location>
        <begin position="19"/>
        <end position="58"/>
    </location>
</feature>
<feature type="compositionally biased region" description="Polar residues" evidence="13">
    <location>
        <begin position="220"/>
        <end position="231"/>
    </location>
</feature>
<evidence type="ECO:0000256" key="8">
    <source>
        <dbReference type="ARBA" id="ARBA00022786"/>
    </source>
</evidence>
<dbReference type="SUPFAM" id="SSF57850">
    <property type="entry name" value="RING/U-box"/>
    <property type="match status" value="1"/>
</dbReference>
<dbReference type="STRING" id="121845.A0A1S3D7G7"/>
<feature type="region of interest" description="Disordered" evidence="13">
    <location>
        <begin position="187"/>
        <end position="264"/>
    </location>
</feature>